<accession>A0AAW1I955</accession>
<dbReference type="AlphaFoldDB" id="A0AAW1I955"/>
<protein>
    <submittedName>
        <fullName evidence="1">Uncharacterized protein</fullName>
    </submittedName>
</protein>
<comment type="caution">
    <text evidence="1">The sequence shown here is derived from an EMBL/GenBank/DDBJ whole genome shotgun (WGS) entry which is preliminary data.</text>
</comment>
<gene>
    <name evidence="1" type="ORF">QE152_g37718</name>
</gene>
<evidence type="ECO:0000313" key="1">
    <source>
        <dbReference type="EMBL" id="KAK9685725.1"/>
    </source>
</evidence>
<sequence length="211" mass="24594">MIRGIVSKETKMLNKTISALKTEMEILRQSNIELIKLLTANKCDVNQTCATQQVVNVEDSCKTPTNETFEVNKSVSYAEKLRVNKENLSEENKTKFLSQEKDVKGKTIQEDWNVISKKQRPPKKKNNTVYGNVENTLRDFNIEMLDKDNNQNRLFSLFNFYAVTTTIHDYTRVTVHLDKDNNQNRLFSLFNFYAVTTTIHDYTRVTVHSKR</sequence>
<name>A0AAW1I955_POPJA</name>
<keyword evidence="2" id="KW-1185">Reference proteome</keyword>
<evidence type="ECO:0000313" key="2">
    <source>
        <dbReference type="Proteomes" id="UP001458880"/>
    </source>
</evidence>
<reference evidence="1 2" key="1">
    <citation type="journal article" date="2024" name="BMC Genomics">
        <title>De novo assembly and annotation of Popillia japonica's genome with initial clues to its potential as an invasive pest.</title>
        <authorList>
            <person name="Cucini C."/>
            <person name="Boschi S."/>
            <person name="Funari R."/>
            <person name="Cardaioli E."/>
            <person name="Iannotti N."/>
            <person name="Marturano G."/>
            <person name="Paoli F."/>
            <person name="Bruttini M."/>
            <person name="Carapelli A."/>
            <person name="Frati F."/>
            <person name="Nardi F."/>
        </authorList>
    </citation>
    <scope>NUCLEOTIDE SEQUENCE [LARGE SCALE GENOMIC DNA]</scope>
    <source>
        <strain evidence="1">DMR45628</strain>
    </source>
</reference>
<dbReference type="EMBL" id="JASPKY010000755">
    <property type="protein sequence ID" value="KAK9685725.1"/>
    <property type="molecule type" value="Genomic_DNA"/>
</dbReference>
<dbReference type="Proteomes" id="UP001458880">
    <property type="component" value="Unassembled WGS sequence"/>
</dbReference>
<organism evidence="1 2">
    <name type="scientific">Popillia japonica</name>
    <name type="common">Japanese beetle</name>
    <dbReference type="NCBI Taxonomy" id="7064"/>
    <lineage>
        <taxon>Eukaryota</taxon>
        <taxon>Metazoa</taxon>
        <taxon>Ecdysozoa</taxon>
        <taxon>Arthropoda</taxon>
        <taxon>Hexapoda</taxon>
        <taxon>Insecta</taxon>
        <taxon>Pterygota</taxon>
        <taxon>Neoptera</taxon>
        <taxon>Endopterygota</taxon>
        <taxon>Coleoptera</taxon>
        <taxon>Polyphaga</taxon>
        <taxon>Scarabaeiformia</taxon>
        <taxon>Scarabaeidae</taxon>
        <taxon>Rutelinae</taxon>
        <taxon>Popillia</taxon>
    </lineage>
</organism>
<proteinExistence type="predicted"/>